<dbReference type="PROSITE" id="PS00365">
    <property type="entry name" value="NIR_SIR"/>
    <property type="match status" value="1"/>
</dbReference>
<accession>A0ABW0IS70</accession>
<dbReference type="GO" id="GO:0043818">
    <property type="term" value="F:precorrin-3B synthase activity"/>
    <property type="evidence" value="ECO:0007669"/>
    <property type="project" value="UniProtKB-EC"/>
</dbReference>
<keyword evidence="1" id="KW-0004">4Fe-4S</keyword>
<dbReference type="SUPFAM" id="SSF55124">
    <property type="entry name" value="Nitrite/Sulfite reductase N-terminal domain-like"/>
    <property type="match status" value="2"/>
</dbReference>
<keyword evidence="2" id="KW-0349">Heme</keyword>
<dbReference type="InterPro" id="IPR006066">
    <property type="entry name" value="NO2/SO3_Rdtase_FeS/sirohaem_BS"/>
</dbReference>
<evidence type="ECO:0000256" key="1">
    <source>
        <dbReference type="ARBA" id="ARBA00022485"/>
    </source>
</evidence>
<feature type="domain" description="Nitrite/sulphite reductase 4Fe-4S" evidence="7">
    <location>
        <begin position="99"/>
        <end position="169"/>
    </location>
</feature>
<feature type="domain" description="Nitrite/Sulfite reductase ferredoxin-like" evidence="8">
    <location>
        <begin position="248"/>
        <end position="309"/>
    </location>
</feature>
<dbReference type="PANTHER" id="PTHR32439:SF9">
    <property type="entry name" value="BLR3264 PROTEIN"/>
    <property type="match status" value="1"/>
</dbReference>
<dbReference type="Pfam" id="PF03460">
    <property type="entry name" value="NIR_SIR_ferr"/>
    <property type="match status" value="2"/>
</dbReference>
<dbReference type="NCBIfam" id="TIGR02435">
    <property type="entry name" value="CobG"/>
    <property type="match status" value="1"/>
</dbReference>
<dbReference type="Gene3D" id="3.90.480.10">
    <property type="entry name" value="Sulfite Reductase Hemoprotein,Domain 2"/>
    <property type="match status" value="1"/>
</dbReference>
<dbReference type="Gene3D" id="3.30.413.10">
    <property type="entry name" value="Sulfite Reductase Hemoprotein, domain 1"/>
    <property type="match status" value="2"/>
</dbReference>
<evidence type="ECO:0000259" key="8">
    <source>
        <dbReference type="Pfam" id="PF03460"/>
    </source>
</evidence>
<keyword evidence="3" id="KW-0479">Metal-binding</keyword>
<sequence>MSAPARETMRRGWCPGTLRPMLTGDGLLVRLHPPRNALTPDQLAHIAELAHRHGNGQIEISGRGNLQLRGIREEAHPVLVEDLLEAGLVDEAEGDGPNRLVLTSPLAGRAADELLDAAALAAAVERAGRSVSGLPAKFSIAVDGSGALALDAFAADLKLRAVSTDVIALGLPGGLWFGPVAMDKAPALVTRLLGAFAAVSGQSAGRIRRMRDLAADAVNMLATSSGLESMPAPATRPKPSPVGLVAERNGRVAVLAGLPFGRTDVAGLHRMSKLARDTGIHEIRPSPWRGFAFCGLSAEAAHSLQEALRDENLIVEAVDPRLAVSACTGSPACARGEAPALADAAVLAQAIAPLLADGLGLHVSGCAKSCAQPGSADLTLVGRDGRYDVIVAGSTSDIAIAHLSLGELVRRLEPGQDIRARLEAARHQKQVFRV</sequence>
<keyword evidence="10" id="KW-1185">Reference proteome</keyword>
<dbReference type="InterPro" id="IPR045854">
    <property type="entry name" value="NO2/SO3_Rdtase_4Fe4S_sf"/>
</dbReference>
<dbReference type="RefSeq" id="WP_377799496.1">
    <property type="nucleotide sequence ID" value="NZ_JBHSLW010000026.1"/>
</dbReference>
<dbReference type="Pfam" id="PF01077">
    <property type="entry name" value="NIR_SIR"/>
    <property type="match status" value="1"/>
</dbReference>
<evidence type="ECO:0000313" key="10">
    <source>
        <dbReference type="Proteomes" id="UP001596053"/>
    </source>
</evidence>
<dbReference type="InterPro" id="IPR012798">
    <property type="entry name" value="Cbl_synth_CobG-like"/>
</dbReference>
<keyword evidence="6" id="KW-0411">Iron-sulfur</keyword>
<dbReference type="InterPro" id="IPR006067">
    <property type="entry name" value="NO2/SO3_Rdtase_4Fe4S_dom"/>
</dbReference>
<dbReference type="EMBL" id="JBHSLW010000026">
    <property type="protein sequence ID" value="MFC5421153.1"/>
    <property type="molecule type" value="Genomic_DNA"/>
</dbReference>
<dbReference type="SUPFAM" id="SSF56014">
    <property type="entry name" value="Nitrite and sulphite reductase 4Fe-4S domain-like"/>
    <property type="match status" value="2"/>
</dbReference>
<evidence type="ECO:0000256" key="5">
    <source>
        <dbReference type="ARBA" id="ARBA00023004"/>
    </source>
</evidence>
<evidence type="ECO:0000313" key="9">
    <source>
        <dbReference type="EMBL" id="MFC5421153.1"/>
    </source>
</evidence>
<dbReference type="InterPro" id="IPR036136">
    <property type="entry name" value="Nit/Sulf_reduc_fer-like_dom_sf"/>
</dbReference>
<dbReference type="InterPro" id="IPR051329">
    <property type="entry name" value="NIR_SIR_4Fe-4S"/>
</dbReference>
<feature type="domain" description="Nitrite/Sulfite reductase ferredoxin-like" evidence="8">
    <location>
        <begin position="20"/>
        <end position="86"/>
    </location>
</feature>
<organism evidence="9 10">
    <name type="scientific">Bosea eneae</name>
    <dbReference type="NCBI Taxonomy" id="151454"/>
    <lineage>
        <taxon>Bacteria</taxon>
        <taxon>Pseudomonadati</taxon>
        <taxon>Pseudomonadota</taxon>
        <taxon>Alphaproteobacteria</taxon>
        <taxon>Hyphomicrobiales</taxon>
        <taxon>Boseaceae</taxon>
        <taxon>Bosea</taxon>
    </lineage>
</organism>
<keyword evidence="4 9" id="KW-0560">Oxidoreductase</keyword>
<gene>
    <name evidence="9" type="primary">cobG</name>
    <name evidence="9" type="ORF">ACFPOB_16475</name>
</gene>
<dbReference type="Proteomes" id="UP001596053">
    <property type="component" value="Unassembled WGS sequence"/>
</dbReference>
<name>A0ABW0IS70_9HYPH</name>
<dbReference type="EC" id="1.14.13.83" evidence="9"/>
<protein>
    <submittedName>
        <fullName evidence="9">Precorrin-3B synthase</fullName>
        <ecNumber evidence="9">1.14.13.83</ecNumber>
    </submittedName>
</protein>
<comment type="caution">
    <text evidence="9">The sequence shown here is derived from an EMBL/GenBank/DDBJ whole genome shotgun (WGS) entry which is preliminary data.</text>
</comment>
<dbReference type="InterPro" id="IPR005117">
    <property type="entry name" value="NiRdtase/SiRdtase_haem-b_fer"/>
</dbReference>
<reference evidence="10" key="1">
    <citation type="journal article" date="2019" name="Int. J. Syst. Evol. Microbiol.">
        <title>The Global Catalogue of Microorganisms (GCM) 10K type strain sequencing project: providing services to taxonomists for standard genome sequencing and annotation.</title>
        <authorList>
            <consortium name="The Broad Institute Genomics Platform"/>
            <consortium name="The Broad Institute Genome Sequencing Center for Infectious Disease"/>
            <person name="Wu L."/>
            <person name="Ma J."/>
        </authorList>
    </citation>
    <scope>NUCLEOTIDE SEQUENCE [LARGE SCALE GENOMIC DNA]</scope>
    <source>
        <strain evidence="10">NCAIM B.01391</strain>
    </source>
</reference>
<evidence type="ECO:0000256" key="6">
    <source>
        <dbReference type="ARBA" id="ARBA00023014"/>
    </source>
</evidence>
<dbReference type="PANTHER" id="PTHR32439">
    <property type="entry name" value="FERREDOXIN--NITRITE REDUCTASE, CHLOROPLASTIC"/>
    <property type="match status" value="1"/>
</dbReference>
<evidence type="ECO:0000256" key="4">
    <source>
        <dbReference type="ARBA" id="ARBA00023002"/>
    </source>
</evidence>
<proteinExistence type="predicted"/>
<keyword evidence="5" id="KW-0408">Iron</keyword>
<evidence type="ECO:0000259" key="7">
    <source>
        <dbReference type="Pfam" id="PF01077"/>
    </source>
</evidence>
<evidence type="ECO:0000256" key="2">
    <source>
        <dbReference type="ARBA" id="ARBA00022617"/>
    </source>
</evidence>
<evidence type="ECO:0000256" key="3">
    <source>
        <dbReference type="ARBA" id="ARBA00022723"/>
    </source>
</evidence>